<reference evidence="1" key="1">
    <citation type="submission" date="2022-07" db="EMBL/GenBank/DDBJ databases">
        <title>Description and genome-wide analysis of Profundicola chukchiensis gen. nov., sp. nov., marine bacteria isolated from bottom sediments of the Chukchi Sea.</title>
        <authorList>
            <person name="Romanenko L."/>
            <person name="Otstavnykh N."/>
            <person name="Kurilenko V."/>
            <person name="Eremeev V."/>
            <person name="Velansky P."/>
            <person name="Mikhailov V."/>
            <person name="Isaeva M."/>
        </authorList>
    </citation>
    <scope>NUCLEOTIDE SEQUENCE</scope>
    <source>
        <strain evidence="1">KMM 9713</strain>
    </source>
</reference>
<accession>A0A9X4MZN0</accession>
<proteinExistence type="predicted"/>
<dbReference type="AlphaFoldDB" id="A0A9X4MZN0"/>
<name>A0A9X4MZN0_9FLAO</name>
<dbReference type="RefSeq" id="WP_304420954.1">
    <property type="nucleotide sequence ID" value="NZ_JANCMU010000005.1"/>
</dbReference>
<comment type="caution">
    <text evidence="1">The sequence shown here is derived from an EMBL/GenBank/DDBJ whole genome shotgun (WGS) entry which is preliminary data.</text>
</comment>
<evidence type="ECO:0000313" key="2">
    <source>
        <dbReference type="Proteomes" id="UP001152599"/>
    </source>
</evidence>
<sequence>MKYIGFIGLSLLAQLVFGQIEDGNDMNFQSEISDHQIDSVDWNYHERIQLDDTKAYALNLKTDDEKKYYLWLEKRVDDVYPFVQKAVYEYYFVKDSARKIENKRDRKKYINEHYQALADEYESKLKNMTTSRGQIMTRLIEKETKITTYDMIKELRGGMNAFLWNAAGGAFSINLKDRFDPQKTREDRFIQVILQRGIASGKYPEILDREIRKDRINPILQAFGRE</sequence>
<dbReference type="InterPro" id="IPR025636">
    <property type="entry name" value="DUF4294"/>
</dbReference>
<dbReference type="Proteomes" id="UP001152599">
    <property type="component" value="Unassembled WGS sequence"/>
</dbReference>
<organism evidence="1 2">
    <name type="scientific">Profundicola chukchiensis</name>
    <dbReference type="NCBI Taxonomy" id="2961959"/>
    <lineage>
        <taxon>Bacteria</taxon>
        <taxon>Pseudomonadati</taxon>
        <taxon>Bacteroidota</taxon>
        <taxon>Flavobacteriia</taxon>
        <taxon>Flavobacteriales</taxon>
        <taxon>Weeksellaceae</taxon>
        <taxon>Profundicola</taxon>
    </lineage>
</organism>
<gene>
    <name evidence="1" type="ORF">NMK71_09175</name>
</gene>
<dbReference type="EMBL" id="JANCMU010000005">
    <property type="protein sequence ID" value="MDG4946585.1"/>
    <property type="molecule type" value="Genomic_DNA"/>
</dbReference>
<keyword evidence="2" id="KW-1185">Reference proteome</keyword>
<evidence type="ECO:0000313" key="1">
    <source>
        <dbReference type="EMBL" id="MDG4946585.1"/>
    </source>
</evidence>
<protein>
    <submittedName>
        <fullName evidence="1">DUF4294 domain-containing protein</fullName>
    </submittedName>
</protein>
<dbReference type="Pfam" id="PF14127">
    <property type="entry name" value="DUF4294"/>
    <property type="match status" value="1"/>
</dbReference>